<dbReference type="InterPro" id="IPR003203">
    <property type="entry name" value="CobU/CobP"/>
</dbReference>
<keyword evidence="11 14" id="KW-0418">Kinase</keyword>
<dbReference type="GO" id="GO:0009236">
    <property type="term" value="P:cobalamin biosynthetic process"/>
    <property type="evidence" value="ECO:0007669"/>
    <property type="project" value="UniProtKB-UniRule"/>
</dbReference>
<dbReference type="EC" id="2.7.7.62" evidence="14"/>
<comment type="catalytic activity">
    <reaction evidence="1 14">
        <text>adenosylcob(III)inamide + ATP = adenosylcob(III)inamide phosphate + ADP + H(+)</text>
        <dbReference type="Rhea" id="RHEA:15769"/>
        <dbReference type="ChEBI" id="CHEBI:2480"/>
        <dbReference type="ChEBI" id="CHEBI:15378"/>
        <dbReference type="ChEBI" id="CHEBI:30616"/>
        <dbReference type="ChEBI" id="CHEBI:58502"/>
        <dbReference type="ChEBI" id="CHEBI:456216"/>
        <dbReference type="EC" id="2.7.1.156"/>
    </reaction>
</comment>
<evidence type="ECO:0000256" key="10">
    <source>
        <dbReference type="ARBA" id="ARBA00022741"/>
    </source>
</evidence>
<dbReference type="GO" id="GO:0008820">
    <property type="term" value="F:cobinamide phosphate guanylyltransferase activity"/>
    <property type="evidence" value="ECO:0007669"/>
    <property type="project" value="UniProtKB-UniRule"/>
</dbReference>
<protein>
    <recommendedName>
        <fullName evidence="14">Bifunctional adenosylcobalamin biosynthesis protein</fullName>
        <ecNumber evidence="14">2.7.1.156</ecNumber>
        <ecNumber evidence="14">2.7.7.62</ecNumber>
    </recommendedName>
</protein>
<dbReference type="UniPathway" id="UPA00148">
    <property type="reaction ID" value="UER00236"/>
</dbReference>
<dbReference type="NCBIfam" id="NF004469">
    <property type="entry name" value="PRK05800.1"/>
    <property type="match status" value="1"/>
</dbReference>
<dbReference type="EMBL" id="PYLZ01000019">
    <property type="protein sequence ID" value="PSW19726.1"/>
    <property type="molecule type" value="Genomic_DNA"/>
</dbReference>
<dbReference type="Proteomes" id="UP000240481">
    <property type="component" value="Unassembled WGS sequence"/>
</dbReference>
<dbReference type="AlphaFoldDB" id="A0A0J8V6Y3"/>
<dbReference type="STRING" id="680026.AB733_19450"/>
<dbReference type="Pfam" id="PF02283">
    <property type="entry name" value="CobU"/>
    <property type="match status" value="1"/>
</dbReference>
<keyword evidence="10 14" id="KW-0547">Nucleotide-binding</keyword>
<comment type="function">
    <text evidence="4 14">Catalyzes ATP-dependent phosphorylation of adenosylcobinamide and addition of GMP to adenosylcobinamide phosphate.</text>
</comment>
<evidence type="ECO:0000313" key="18">
    <source>
        <dbReference type="Proteomes" id="UP000240481"/>
    </source>
</evidence>
<keyword evidence="13 14" id="KW-0342">GTP-binding</keyword>
<dbReference type="GO" id="GO:0005524">
    <property type="term" value="F:ATP binding"/>
    <property type="evidence" value="ECO:0007669"/>
    <property type="project" value="UniProtKB-UniRule"/>
</dbReference>
<name>A0A0J8V6Y3_9GAMM</name>
<reference evidence="17 18" key="1">
    <citation type="submission" date="2018-01" db="EMBL/GenBank/DDBJ databases">
        <title>Whole genome sequencing of Histamine producing bacteria.</title>
        <authorList>
            <person name="Butler K."/>
        </authorList>
    </citation>
    <scope>NUCLEOTIDE SEQUENCE [LARGE SCALE GENOMIC DNA]</scope>
    <source>
        <strain evidence="17 18">DSM 24669</strain>
    </source>
</reference>
<dbReference type="CDD" id="cd00544">
    <property type="entry name" value="CobU"/>
    <property type="match status" value="1"/>
</dbReference>
<evidence type="ECO:0000256" key="11">
    <source>
        <dbReference type="ARBA" id="ARBA00022777"/>
    </source>
</evidence>
<comment type="catalytic activity">
    <reaction evidence="3">
        <text>adenosylcob(III)inamide + GTP = adenosylcob(III)inamide phosphate + GDP + H(+)</text>
        <dbReference type="Rhea" id="RHEA:15765"/>
        <dbReference type="ChEBI" id="CHEBI:2480"/>
        <dbReference type="ChEBI" id="CHEBI:15378"/>
        <dbReference type="ChEBI" id="CHEBI:37565"/>
        <dbReference type="ChEBI" id="CHEBI:58189"/>
        <dbReference type="ChEBI" id="CHEBI:58502"/>
        <dbReference type="EC" id="2.7.1.156"/>
    </reaction>
</comment>
<dbReference type="PANTHER" id="PTHR34848">
    <property type="match status" value="1"/>
</dbReference>
<feature type="binding site" evidence="16">
    <location>
        <begin position="15"/>
        <end position="22"/>
    </location>
    <ligand>
        <name>GTP</name>
        <dbReference type="ChEBI" id="CHEBI:37565"/>
    </ligand>
</feature>
<evidence type="ECO:0000313" key="17">
    <source>
        <dbReference type="EMBL" id="PSW19726.1"/>
    </source>
</evidence>
<evidence type="ECO:0000256" key="8">
    <source>
        <dbReference type="ARBA" id="ARBA00022573"/>
    </source>
</evidence>
<keyword evidence="12 14" id="KW-0067">ATP-binding</keyword>
<sequence length="182" mass="19634">MSNIEALTGVELVLGGARSGKSRYAEAQSVATGKGVIYIATAGAGDDEMSDRIARHQAQRPSEWMTVEEPLDLAAAIRQYSQSDNCLLVDCLTLWLTNCLFDPNNVISWQDRKSDFMAALAEAPGRIIMVSNEVGQGIVPLGEVSRRFVDESGWLHQEIAAVAGKVVFVIAGLPQVLKDSTV</sequence>
<dbReference type="RefSeq" id="WP_048900283.1">
    <property type="nucleotide sequence ID" value="NZ_AP024853.1"/>
</dbReference>
<evidence type="ECO:0000256" key="1">
    <source>
        <dbReference type="ARBA" id="ARBA00000312"/>
    </source>
</evidence>
<dbReference type="GO" id="GO:0005525">
    <property type="term" value="F:GTP binding"/>
    <property type="evidence" value="ECO:0007669"/>
    <property type="project" value="UniProtKB-UniRule"/>
</dbReference>
<feature type="binding site" evidence="16">
    <location>
        <position position="90"/>
    </location>
    <ligand>
        <name>GTP</name>
        <dbReference type="ChEBI" id="CHEBI:37565"/>
    </ligand>
</feature>
<proteinExistence type="inferred from homology"/>
<dbReference type="GO" id="GO:0043752">
    <property type="term" value="F:adenosylcobinamide kinase activity"/>
    <property type="evidence" value="ECO:0007669"/>
    <property type="project" value="UniProtKB-EC"/>
</dbReference>
<keyword evidence="18" id="KW-1185">Reference proteome</keyword>
<evidence type="ECO:0000256" key="16">
    <source>
        <dbReference type="PIRSR" id="PIRSR006135-2"/>
    </source>
</evidence>
<evidence type="ECO:0000256" key="3">
    <source>
        <dbReference type="ARBA" id="ARBA00001522"/>
    </source>
</evidence>
<evidence type="ECO:0000256" key="2">
    <source>
        <dbReference type="ARBA" id="ARBA00000711"/>
    </source>
</evidence>
<evidence type="ECO:0000256" key="4">
    <source>
        <dbReference type="ARBA" id="ARBA00003889"/>
    </source>
</evidence>
<dbReference type="PANTHER" id="PTHR34848:SF1">
    <property type="entry name" value="BIFUNCTIONAL ADENOSYLCOBALAMIN BIOSYNTHESIS PROTEIN COBU"/>
    <property type="match status" value="1"/>
</dbReference>
<evidence type="ECO:0000256" key="5">
    <source>
        <dbReference type="ARBA" id="ARBA00004692"/>
    </source>
</evidence>
<evidence type="ECO:0000256" key="7">
    <source>
        <dbReference type="ARBA" id="ARBA00007490"/>
    </source>
</evidence>
<dbReference type="EC" id="2.7.1.156" evidence="14"/>
<comment type="similarity">
    <text evidence="7 14">Belongs to the CobU/CobP family.</text>
</comment>
<evidence type="ECO:0000256" key="12">
    <source>
        <dbReference type="ARBA" id="ARBA00022840"/>
    </source>
</evidence>
<gene>
    <name evidence="17" type="ORF">C9I94_23250</name>
</gene>
<feature type="binding site" evidence="16">
    <location>
        <position position="68"/>
    </location>
    <ligand>
        <name>GTP</name>
        <dbReference type="ChEBI" id="CHEBI:37565"/>
    </ligand>
</feature>
<feature type="binding site" evidence="16">
    <location>
        <begin position="40"/>
        <end position="42"/>
    </location>
    <ligand>
        <name>GTP</name>
        <dbReference type="ChEBI" id="CHEBI:37565"/>
    </ligand>
</feature>
<comment type="pathway">
    <text evidence="6 14">Cofactor biosynthesis; adenosylcobalamin biosynthesis; adenosylcobalamin from cob(II)yrinate a,c-diamide: step 5/7.</text>
</comment>
<evidence type="ECO:0000256" key="13">
    <source>
        <dbReference type="ARBA" id="ARBA00023134"/>
    </source>
</evidence>
<comment type="caution">
    <text evidence="17">The sequence shown here is derived from an EMBL/GenBank/DDBJ whole genome shotgun (WGS) entry which is preliminary data.</text>
</comment>
<dbReference type="SUPFAM" id="SSF52540">
    <property type="entry name" value="P-loop containing nucleoside triphosphate hydrolases"/>
    <property type="match status" value="1"/>
</dbReference>
<dbReference type="InterPro" id="IPR027417">
    <property type="entry name" value="P-loop_NTPase"/>
</dbReference>
<feature type="active site" description="GMP-histidine intermediate" evidence="15">
    <location>
        <position position="56"/>
    </location>
</feature>
<dbReference type="PIRSF" id="PIRSF006135">
    <property type="entry name" value="CobU"/>
    <property type="match status" value="1"/>
</dbReference>
<evidence type="ECO:0000256" key="6">
    <source>
        <dbReference type="ARBA" id="ARBA00005159"/>
    </source>
</evidence>
<keyword evidence="9 14" id="KW-0808">Transferase</keyword>
<evidence type="ECO:0000256" key="15">
    <source>
        <dbReference type="PIRSR" id="PIRSR006135-1"/>
    </source>
</evidence>
<organism evidence="17 18">
    <name type="scientific">Photobacterium swingsii</name>
    <dbReference type="NCBI Taxonomy" id="680026"/>
    <lineage>
        <taxon>Bacteria</taxon>
        <taxon>Pseudomonadati</taxon>
        <taxon>Pseudomonadota</taxon>
        <taxon>Gammaproteobacteria</taxon>
        <taxon>Vibrionales</taxon>
        <taxon>Vibrionaceae</taxon>
        <taxon>Photobacterium</taxon>
    </lineage>
</organism>
<evidence type="ECO:0000256" key="9">
    <source>
        <dbReference type="ARBA" id="ARBA00022679"/>
    </source>
</evidence>
<dbReference type="Gene3D" id="3.40.50.300">
    <property type="entry name" value="P-loop containing nucleotide triphosphate hydrolases"/>
    <property type="match status" value="1"/>
</dbReference>
<dbReference type="OrthoDB" id="9788370at2"/>
<keyword evidence="17" id="KW-0548">Nucleotidyltransferase</keyword>
<comment type="catalytic activity">
    <reaction evidence="2 14">
        <text>adenosylcob(III)inamide phosphate + GTP + H(+) = adenosylcob(III)inamide-GDP + diphosphate</text>
        <dbReference type="Rhea" id="RHEA:22712"/>
        <dbReference type="ChEBI" id="CHEBI:15378"/>
        <dbReference type="ChEBI" id="CHEBI:33019"/>
        <dbReference type="ChEBI" id="CHEBI:37565"/>
        <dbReference type="ChEBI" id="CHEBI:58502"/>
        <dbReference type="ChEBI" id="CHEBI:60487"/>
        <dbReference type="EC" id="2.7.7.62"/>
    </reaction>
</comment>
<keyword evidence="8 14" id="KW-0169">Cobalamin biosynthesis</keyword>
<accession>A0A0J8V6Y3</accession>
<evidence type="ECO:0000256" key="14">
    <source>
        <dbReference type="PIRNR" id="PIRNR006135"/>
    </source>
</evidence>
<comment type="pathway">
    <text evidence="5 14">Cofactor biosynthesis; adenosylcobalamin biosynthesis; adenosylcobalamin from cob(II)yrinate a,c-diamide: step 6/7.</text>
</comment>